<feature type="region of interest" description="Disordered" evidence="1">
    <location>
        <begin position="1505"/>
        <end position="1543"/>
    </location>
</feature>
<feature type="compositionally biased region" description="Polar residues" evidence="1">
    <location>
        <begin position="360"/>
        <end position="378"/>
    </location>
</feature>
<evidence type="ECO:0000313" key="5">
    <source>
        <dbReference type="RefSeq" id="XP_030628969.1"/>
    </source>
</evidence>
<dbReference type="GO" id="GO:0045814">
    <property type="term" value="P:negative regulation of gene expression, epigenetic"/>
    <property type="evidence" value="ECO:0007669"/>
    <property type="project" value="InterPro"/>
</dbReference>
<feature type="compositionally biased region" description="Polar residues" evidence="1">
    <location>
        <begin position="225"/>
        <end position="236"/>
    </location>
</feature>
<gene>
    <name evidence="5" type="primary">tasor2</name>
</gene>
<feature type="region of interest" description="Disordered" evidence="1">
    <location>
        <begin position="1839"/>
        <end position="1866"/>
    </location>
</feature>
<dbReference type="Proteomes" id="UP000504632">
    <property type="component" value="Chromosome 1"/>
</dbReference>
<dbReference type="InParanoid" id="A0A6J2V9L2"/>
<organism evidence="4 5">
    <name type="scientific">Chanos chanos</name>
    <name type="common">Milkfish</name>
    <name type="synonym">Mugil chanos</name>
    <dbReference type="NCBI Taxonomy" id="29144"/>
    <lineage>
        <taxon>Eukaryota</taxon>
        <taxon>Metazoa</taxon>
        <taxon>Chordata</taxon>
        <taxon>Craniata</taxon>
        <taxon>Vertebrata</taxon>
        <taxon>Euteleostomi</taxon>
        <taxon>Actinopterygii</taxon>
        <taxon>Neopterygii</taxon>
        <taxon>Teleostei</taxon>
        <taxon>Ostariophysi</taxon>
        <taxon>Gonorynchiformes</taxon>
        <taxon>Chanidae</taxon>
        <taxon>Chanos</taxon>
    </lineage>
</organism>
<feature type="region of interest" description="Disordered" evidence="1">
    <location>
        <begin position="357"/>
        <end position="392"/>
    </location>
</feature>
<feature type="compositionally biased region" description="Basic and acidic residues" evidence="1">
    <location>
        <begin position="1216"/>
        <end position="1233"/>
    </location>
</feature>
<feature type="compositionally biased region" description="Basic and acidic residues" evidence="1">
    <location>
        <begin position="379"/>
        <end position="392"/>
    </location>
</feature>
<keyword evidence="4" id="KW-1185">Reference proteome</keyword>
<feature type="region of interest" description="Disordered" evidence="1">
    <location>
        <begin position="1345"/>
        <end position="1401"/>
    </location>
</feature>
<feature type="region of interest" description="Disordered" evidence="1">
    <location>
        <begin position="218"/>
        <end position="241"/>
    </location>
</feature>
<dbReference type="InterPro" id="IPR056242">
    <property type="entry name" value="PIN_TASOR"/>
</dbReference>
<dbReference type="RefSeq" id="XP_030628969.1">
    <property type="nucleotide sequence ID" value="XM_030773109.1"/>
</dbReference>
<sequence length="2441" mass="272992">MKEKNLALVVQLTDNGFLVLLHSSYFLSYEDARLNKTEALQGMFIFPESRAIQRDTKSRWTKVDLSPDIIQVLPALNYAETEVAKCPPVQSGALCNTFEQHLQNYASLIHPGMSCSPTREASIFPDQYDVPQGFTLLLPSPRWTTEARSCLKSYLEHPGSFTILMTRALELLAAGRQQRSDDQDDDVYYCLSSPEDISASVQEEDDVRDQVNTVRDEHNHCVHSPSESEVQGNQEDMVSEEPVHTALENCETSNAETVTEVDGLAELPDSSSSLLPSDLPKEINASLTGTEDGVSPNLTVQVSDTHCGDYETNQNPLTENQTKVPSIINRRYSKRRRKKRHKKGLHKLFQKEPVFKTEDLSSSLPPSSAEIQTQTGNNDIKEVTPPKKDWRSLPRRKKHWTFDISVKRVLRSDVGRIDDGESNALESESISVKESIAGATKRKMDGYNLRNRYGLKTIITDCGQIFVPHGSEVQDIESLKEKLTAKTSENDLQETGIELSENHSQSTETEKQESKSTEMGKQESESVEYKDSQVVPEPDKSKETISCQGSPMETSRSPLIEKLGPFPLPGDTSDTQHSPLKTETKSQVSPGLSTEIAQLRKTDGALLPQGTLMDYSQKEKRKISHSNDTVLCVDGDSKIPSPKKRKKKKDCEYKSIPISKLKTILTRRKRSGDNHTEPELKKNKCDGGLGSTQGTADSNAQNEGQDKDGSFSNSSGHVLSMLEPTVEAERRSDLEVQLKKDVQDCKKLTRPVNLVKPLREQQRNQLEIAKENGCLNFDTTASCEIIKQADFQQINATPARDGVGGICIGSGGKNCNKERHCAHTSLPPDALTLLADLALDASCYKPVQSSPLESEPGQSGTHIRVKDSGSSESVLHALLRCPSAKDKTSTRSPLPEGFMVTGELILVISKEHSYSQPRSLPLGLSGVPHQIAPSSGYAESNPTLSLGPTIQPATHNSEDGMSLQILRNHTTDLLCHDDRSKNGWRNLSSLNTSLPSSHIVKARKAKFNHIRQITEKEGLIQVTKPWKEKYDFSFDSKFTRDLKERTVSRALHGQWDFNIEDTYEDVHLIYHMWIGLFYSKPTSRFFHIDADNPPLEELETVPWIQELEVIHSPMTEQNFKKCSSERSSIAVPALQPLETGLLDLSAEHDRDVQTLHVQSEVLDLSLKTCEIVDVDLDSNKNRNDQHEGFLSGPEHLPRRKHVLSAPHSKQVTNRTKQMDHRGRVDSSDGRTDGDSDNESISDDKVMKDTTNDGVTESSFTKHSESDADYMELCEQTSNMCMKEKDFLKIQKAIHNAECKISQDPEQKESSRFHRAHETSSSSVNFDTKAVTVFHQVLHTSKPLMLRKATPLSKRNNASKAGSDENKTQVGQCTAEHDGNDLRASPTDNTYKDDSPLNCGSNQENRVLQVALEDKVHSGRDYGNNIGAAAVAVLDIDISDEQACSAESDKNNAREKPCTTTLDQVDSTIMDAQDSRLTAGKKSAEQVVLELVTVPEKNYIKEPQIEVRDGIDSEGSKHVERQDENDLESRAQQDVCSDNKSKDEVCSAEREGDSLIKADNILEVNNSTDLELQPMGDDPGNINIREEDNCCEGDVNSIRNDSGAFSSKEDLTRNVVNDMCIQTSFMNNSHSVENENSCETPMVQGKTYFKTEQAESDRLLVLDSVCSEISSEDAQEGRDIRQADSVKAVSNIDWSSDVLPASRKFCDLDEEPTSSRTYCTENVMDKGDSGNSSLASKEFEQQSNVESVNKKCYNGHLPGQFLKSKDAETLSESHSSNLQDKPKNTCDTCLQDRDSEDSSLGGMSKNTCGITEMASLQSEGKGGHTINLEKMSHKSVAVVTKDQTDPSDCQTGSSPMSESIQESENQEQYVPYSKELLSSAVSLCPDTDDQEWDILDYSMKNTCSFRRDQAEELEASTSSLSVSHVRESKQEFDWHTYYNRVKAHKTLSNLKEVDRVSHFPPLSLVTVFDRRGNRFTRQNYSTEPTKNTSMSMQNRTMSEKGLGKFVQKWEDRYPLTSDVTQSSVDQEHLIFSEKMNQIIRRSRTFSGTTVQSHRNADSAHSPVTIDFSCLDEENISEKFDLSVPQLSQIKVKVDMPERMGTRRDKNENMPLRLRRIFCEDNSEAAQSAISAVTKECALSHKAMMDDVCAGKALSCQTDSTKNEWDQSIHTSCQMAEVCGQLKKDMYARLHDNLNSVVRQACKIKYKFYILETSADPFFKETRDILEAEGHIGVEPHQFNLNSNASSPLLIILRNEDIAEHICEVPHLLELRKSSSVLFAGVDRPDDVVNLTHQELFVKGGFVVFDGTALETLSLDNMKKIVSFLEELSKKGRWKWFLHYRDSRRLRESARSNLEMGNRMQFMECCQEAGIVEVLPYHECDVISRPEPDYLPCLVRLQVQNASARFPVFVTDAPTESFGENGILTMNINTFSRILSNDTCCIS</sequence>
<accession>A0A6J2V9L2</accession>
<feature type="region of interest" description="Disordered" evidence="1">
    <location>
        <begin position="1719"/>
        <end position="1739"/>
    </location>
</feature>
<dbReference type="PANTHER" id="PTHR16207:SF10">
    <property type="entry name" value="PROTEIN TASOR 2"/>
    <property type="match status" value="1"/>
</dbReference>
<feature type="compositionally biased region" description="Polar residues" evidence="1">
    <location>
        <begin position="544"/>
        <end position="557"/>
    </location>
</feature>
<protein>
    <submittedName>
        <fullName evidence="5">Uncharacterized protein tasor2</fullName>
    </submittedName>
</protein>
<feature type="compositionally biased region" description="Polar residues" evidence="1">
    <location>
        <begin position="1769"/>
        <end position="1778"/>
    </location>
</feature>
<feature type="domain" description="TASOR PIN" evidence="3">
    <location>
        <begin position="2299"/>
        <end position="2434"/>
    </location>
</feature>
<dbReference type="InterPro" id="IPR046432">
    <property type="entry name" value="TASOR"/>
</dbReference>
<dbReference type="InterPro" id="IPR056243">
    <property type="entry name" value="TASOR_ab_dom"/>
</dbReference>
<feature type="region of interest" description="Disordered" evidence="1">
    <location>
        <begin position="1178"/>
        <end position="1264"/>
    </location>
</feature>
<feature type="compositionally biased region" description="Basic and acidic residues" evidence="1">
    <location>
        <begin position="671"/>
        <end position="685"/>
    </location>
</feature>
<feature type="domain" description="TASOR alpha/beta" evidence="2">
    <location>
        <begin position="2203"/>
        <end position="2295"/>
    </location>
</feature>
<feature type="compositionally biased region" description="Basic and acidic residues" evidence="1">
    <location>
        <begin position="508"/>
        <end position="543"/>
    </location>
</feature>
<feature type="compositionally biased region" description="Basic and acidic residues" evidence="1">
    <location>
        <begin position="1241"/>
        <end position="1250"/>
    </location>
</feature>
<evidence type="ECO:0000256" key="1">
    <source>
        <dbReference type="SAM" id="MobiDB-lite"/>
    </source>
</evidence>
<feature type="region of interest" description="Disordered" evidence="1">
    <location>
        <begin position="1765"/>
        <end position="1802"/>
    </location>
</feature>
<feature type="compositionally biased region" description="Polar residues" evidence="1">
    <location>
        <begin position="572"/>
        <end position="591"/>
    </location>
</feature>
<dbReference type="Pfam" id="PF24630">
    <property type="entry name" value="PIN_TASOR"/>
    <property type="match status" value="1"/>
</dbReference>
<proteinExistence type="predicted"/>
<feature type="compositionally biased region" description="Polar residues" evidence="1">
    <location>
        <begin position="1845"/>
        <end position="1855"/>
    </location>
</feature>
<evidence type="ECO:0000259" key="2">
    <source>
        <dbReference type="Pfam" id="PF23314"/>
    </source>
</evidence>
<feature type="region of interest" description="Disordered" evidence="1">
    <location>
        <begin position="485"/>
        <end position="591"/>
    </location>
</feature>
<feature type="region of interest" description="Disordered" evidence="1">
    <location>
        <begin position="1301"/>
        <end position="1320"/>
    </location>
</feature>
<name>A0A6J2V9L2_CHACN</name>
<dbReference type="GeneID" id="115811074"/>
<feature type="compositionally biased region" description="Low complexity" evidence="1">
    <location>
        <begin position="1856"/>
        <end position="1866"/>
    </location>
</feature>
<feature type="compositionally biased region" description="Basic and acidic residues" evidence="1">
    <location>
        <begin position="1178"/>
        <end position="1187"/>
    </location>
</feature>
<dbReference type="CTD" id="54906"/>
<dbReference type="PANTHER" id="PTHR16207">
    <property type="entry name" value="SET DOMAIN-CONTAINING PROTEIN"/>
    <property type="match status" value="1"/>
</dbReference>
<feature type="region of interest" description="Disordered" evidence="1">
    <location>
        <begin position="662"/>
        <end position="717"/>
    </location>
</feature>
<dbReference type="Pfam" id="PF23314">
    <property type="entry name" value="TASOR_alpha-beta"/>
    <property type="match status" value="1"/>
</dbReference>
<feature type="region of interest" description="Disordered" evidence="1">
    <location>
        <begin position="267"/>
        <end position="297"/>
    </location>
</feature>
<dbReference type="GO" id="GO:0005654">
    <property type="term" value="C:nucleoplasm"/>
    <property type="evidence" value="ECO:0007669"/>
    <property type="project" value="TreeGrafter"/>
</dbReference>
<feature type="compositionally biased region" description="Polar residues" evidence="1">
    <location>
        <begin position="1728"/>
        <end position="1739"/>
    </location>
</feature>
<reference evidence="5" key="1">
    <citation type="submission" date="2025-08" db="UniProtKB">
        <authorList>
            <consortium name="RefSeq"/>
        </authorList>
    </citation>
    <scope>IDENTIFICATION</scope>
</reference>
<feature type="compositionally biased region" description="Low complexity" evidence="1">
    <location>
        <begin position="267"/>
        <end position="278"/>
    </location>
</feature>
<evidence type="ECO:0000313" key="4">
    <source>
        <dbReference type="Proteomes" id="UP000504632"/>
    </source>
</evidence>
<feature type="compositionally biased region" description="Basic and acidic residues" evidence="1">
    <location>
        <begin position="1301"/>
        <end position="1317"/>
    </location>
</feature>
<feature type="compositionally biased region" description="Polar residues" evidence="1">
    <location>
        <begin position="692"/>
        <end position="703"/>
    </location>
</feature>
<dbReference type="OrthoDB" id="5960959at2759"/>
<evidence type="ECO:0000259" key="3">
    <source>
        <dbReference type="Pfam" id="PF24630"/>
    </source>
</evidence>